<feature type="signal peptide" evidence="2">
    <location>
        <begin position="1"/>
        <end position="20"/>
    </location>
</feature>
<gene>
    <name evidence="3" type="ORF">ACCI49_20920</name>
</gene>
<evidence type="ECO:0000313" key="3">
    <source>
        <dbReference type="EMBL" id="MFA0813366.1"/>
    </source>
</evidence>
<name>A0ABV4P5H4_9GAMM</name>
<evidence type="ECO:0000313" key="4">
    <source>
        <dbReference type="Proteomes" id="UP001569428"/>
    </source>
</evidence>
<keyword evidence="1" id="KW-0812">Transmembrane</keyword>
<feature type="transmembrane region" description="Helical" evidence="1">
    <location>
        <begin position="49"/>
        <end position="69"/>
    </location>
</feature>
<feature type="chain" id="PRO_5047301809" description="DUF4149 domain-containing protein" evidence="2">
    <location>
        <begin position="21"/>
        <end position="156"/>
    </location>
</feature>
<dbReference type="EMBL" id="JBGMEK010000089">
    <property type="protein sequence ID" value="MFA0813366.1"/>
    <property type="molecule type" value="Genomic_DNA"/>
</dbReference>
<organism evidence="3 4">
    <name type="scientific">Microbulbifer epialgicus</name>
    <dbReference type="NCBI Taxonomy" id="393907"/>
    <lineage>
        <taxon>Bacteria</taxon>
        <taxon>Pseudomonadati</taxon>
        <taxon>Pseudomonadota</taxon>
        <taxon>Gammaproteobacteria</taxon>
        <taxon>Cellvibrionales</taxon>
        <taxon>Microbulbiferaceae</taxon>
        <taxon>Microbulbifer</taxon>
    </lineage>
</organism>
<sequence>MRIILLFVVAAVASSSSFVAHVISSEWLPGWVSSQMQGVNIQPSWNVKYVALISSIEYGVAAVALYALMREQLIKYGVLSAVVVFSLLLTSIHGAFIRQPLMDYVIGNPLQVVFAQNAFKWLIWFLMSAIVIIGYEIIVSPKSRANQVSKGVVQKY</sequence>
<feature type="transmembrane region" description="Helical" evidence="1">
    <location>
        <begin position="76"/>
        <end position="98"/>
    </location>
</feature>
<comment type="caution">
    <text evidence="3">The sequence shown here is derived from an EMBL/GenBank/DDBJ whole genome shotgun (WGS) entry which is preliminary data.</text>
</comment>
<evidence type="ECO:0008006" key="5">
    <source>
        <dbReference type="Google" id="ProtNLM"/>
    </source>
</evidence>
<protein>
    <recommendedName>
        <fullName evidence="5">DUF4149 domain-containing protein</fullName>
    </recommendedName>
</protein>
<evidence type="ECO:0000256" key="2">
    <source>
        <dbReference type="SAM" id="SignalP"/>
    </source>
</evidence>
<accession>A0ABV4P5H4</accession>
<keyword evidence="1" id="KW-1133">Transmembrane helix</keyword>
<dbReference type="Proteomes" id="UP001569428">
    <property type="component" value="Unassembled WGS sequence"/>
</dbReference>
<keyword evidence="1" id="KW-0472">Membrane</keyword>
<dbReference type="RefSeq" id="WP_371841174.1">
    <property type="nucleotide sequence ID" value="NZ_JBGMEK010000089.1"/>
</dbReference>
<feature type="transmembrane region" description="Helical" evidence="1">
    <location>
        <begin position="118"/>
        <end position="138"/>
    </location>
</feature>
<proteinExistence type="predicted"/>
<keyword evidence="4" id="KW-1185">Reference proteome</keyword>
<reference evidence="3 4" key="1">
    <citation type="submission" date="2024-08" db="EMBL/GenBank/DDBJ databases">
        <authorList>
            <person name="Ishaq N."/>
        </authorList>
    </citation>
    <scope>NUCLEOTIDE SEQUENCE [LARGE SCALE GENOMIC DNA]</scope>
    <source>
        <strain evidence="3 4">DSM 18651</strain>
    </source>
</reference>
<keyword evidence="2" id="KW-0732">Signal</keyword>
<evidence type="ECO:0000256" key="1">
    <source>
        <dbReference type="SAM" id="Phobius"/>
    </source>
</evidence>